<protein>
    <submittedName>
        <fullName evidence="3">Uncharacterized protein</fullName>
    </submittedName>
</protein>
<keyword evidence="1" id="KW-0175">Coiled coil</keyword>
<evidence type="ECO:0000256" key="2">
    <source>
        <dbReference type="SAM" id="MobiDB-lite"/>
    </source>
</evidence>
<organism evidence="3 4">
    <name type="scientific">Culex pipiens pipiens</name>
    <name type="common">Northern house mosquito</name>
    <dbReference type="NCBI Taxonomy" id="38569"/>
    <lineage>
        <taxon>Eukaryota</taxon>
        <taxon>Metazoa</taxon>
        <taxon>Ecdysozoa</taxon>
        <taxon>Arthropoda</taxon>
        <taxon>Hexapoda</taxon>
        <taxon>Insecta</taxon>
        <taxon>Pterygota</taxon>
        <taxon>Neoptera</taxon>
        <taxon>Endopterygota</taxon>
        <taxon>Diptera</taxon>
        <taxon>Nematocera</taxon>
        <taxon>Culicoidea</taxon>
        <taxon>Culicidae</taxon>
        <taxon>Culicinae</taxon>
        <taxon>Culicini</taxon>
        <taxon>Culex</taxon>
        <taxon>Culex</taxon>
    </lineage>
</organism>
<gene>
    <name evidence="3" type="ORF">pipiens_016454</name>
</gene>
<dbReference type="InterPro" id="IPR018106">
    <property type="entry name" value="CAP_CS_N"/>
</dbReference>
<evidence type="ECO:0000313" key="3">
    <source>
        <dbReference type="EMBL" id="KAL1377173.1"/>
    </source>
</evidence>
<accession>A0ABD1CLE5</accession>
<evidence type="ECO:0000313" key="4">
    <source>
        <dbReference type="Proteomes" id="UP001562425"/>
    </source>
</evidence>
<feature type="compositionally biased region" description="Low complexity" evidence="2">
    <location>
        <begin position="81"/>
        <end position="95"/>
    </location>
</feature>
<dbReference type="EMBL" id="JBEHCU010011144">
    <property type="protein sequence ID" value="KAL1377173.1"/>
    <property type="molecule type" value="Genomic_DNA"/>
</dbReference>
<feature type="region of interest" description="Disordered" evidence="2">
    <location>
        <begin position="77"/>
        <end position="101"/>
    </location>
</feature>
<name>A0ABD1CLE5_CULPP</name>
<feature type="coiled-coil region" evidence="1">
    <location>
        <begin position="35"/>
        <end position="62"/>
    </location>
</feature>
<evidence type="ECO:0000256" key="1">
    <source>
        <dbReference type="SAM" id="Coils"/>
    </source>
</evidence>
<sequence length="164" mass="17959">MGHSLSVCFGRTLVINDVKNCANPDCDPDFKPSSSRELEHLIDRLERIVDRLERTVSARELEETRRILKDVCNAGKQVVGTSGSNTDENNTTGTGTEEDDKLLDSNCSANDNDLPTVLPSTPPPSASYLHQQLDSLEATLFPELTPTTAAKEEDDVLPTVLAQY</sequence>
<proteinExistence type="predicted"/>
<reference evidence="3 4" key="1">
    <citation type="submission" date="2024-05" db="EMBL/GenBank/DDBJ databases">
        <title>Culex pipiens pipiens assembly and annotation.</title>
        <authorList>
            <person name="Alout H."/>
            <person name="Durand T."/>
        </authorList>
    </citation>
    <scope>NUCLEOTIDE SEQUENCE [LARGE SCALE GENOMIC DNA]</scope>
    <source>
        <strain evidence="3">HA-2024</strain>
        <tissue evidence="3">Whole body</tissue>
    </source>
</reference>
<dbReference type="PROSITE" id="PS01088">
    <property type="entry name" value="CAP_1"/>
    <property type="match status" value="1"/>
</dbReference>
<dbReference type="Proteomes" id="UP001562425">
    <property type="component" value="Unassembled WGS sequence"/>
</dbReference>
<dbReference type="AlphaFoldDB" id="A0ABD1CLE5"/>
<comment type="caution">
    <text evidence="3">The sequence shown here is derived from an EMBL/GenBank/DDBJ whole genome shotgun (WGS) entry which is preliminary data.</text>
</comment>
<keyword evidence="4" id="KW-1185">Reference proteome</keyword>